<reference evidence="1 2" key="1">
    <citation type="submission" date="2023-06" db="EMBL/GenBank/DDBJ databases">
        <title>Roseiconus lacunae JC819 isolated from Gulf of Mannar region, Tamil Nadu.</title>
        <authorList>
            <person name="Pk S."/>
            <person name="Ch S."/>
            <person name="Ch V.R."/>
        </authorList>
    </citation>
    <scope>NUCLEOTIDE SEQUENCE [LARGE SCALE GENOMIC DNA]</scope>
    <source>
        <strain evidence="1 2">JC819</strain>
    </source>
</reference>
<dbReference type="Proteomes" id="UP001239462">
    <property type="component" value="Unassembled WGS sequence"/>
</dbReference>
<organism evidence="1 2">
    <name type="scientific">Roseiconus lacunae</name>
    <dbReference type="NCBI Taxonomy" id="2605694"/>
    <lineage>
        <taxon>Bacteria</taxon>
        <taxon>Pseudomonadati</taxon>
        <taxon>Planctomycetota</taxon>
        <taxon>Planctomycetia</taxon>
        <taxon>Pirellulales</taxon>
        <taxon>Pirellulaceae</taxon>
        <taxon>Roseiconus</taxon>
    </lineage>
</organism>
<protein>
    <submittedName>
        <fullName evidence="1">DUF2764 family protein</fullName>
    </submittedName>
</protein>
<proteinExistence type="predicted"/>
<name>A0ABT7PP44_9BACT</name>
<dbReference type="EMBL" id="JASZZN010000020">
    <property type="protein sequence ID" value="MDM4018258.1"/>
    <property type="molecule type" value="Genomic_DNA"/>
</dbReference>
<dbReference type="Pfam" id="PF10962">
    <property type="entry name" value="DUF2764"/>
    <property type="match status" value="1"/>
</dbReference>
<accession>A0ABT7PP44</accession>
<dbReference type="InterPro" id="IPR024492">
    <property type="entry name" value="DUF2764"/>
</dbReference>
<evidence type="ECO:0000313" key="1">
    <source>
        <dbReference type="EMBL" id="MDM4018258.1"/>
    </source>
</evidence>
<comment type="caution">
    <text evidence="1">The sequence shown here is derived from an EMBL/GenBank/DDBJ whole genome shotgun (WGS) entry which is preliminary data.</text>
</comment>
<sequence>MMYYDLIASLPRLPHFESAERVPITPLRLNQRLTRLHPAHAEQIHRARSQVTLRPSGIAERSEDALIQEHDHLLQTGTENALQDFLVFRMTQRIVVAALRRFRAGLEPWRDLQLWQASGLLFQIRKNWDVPFFKLQHLYPWVTQVSTLLRDGDAIGLERLLSNLNWHWLSRCSERSMFGFPAVMAFVFKWDMIQAWLACSDQGAKVRFTNLIDEVTHESQR</sequence>
<dbReference type="RefSeq" id="WP_289166009.1">
    <property type="nucleotide sequence ID" value="NZ_JASZZN010000020.1"/>
</dbReference>
<keyword evidence="2" id="KW-1185">Reference proteome</keyword>
<evidence type="ECO:0000313" key="2">
    <source>
        <dbReference type="Proteomes" id="UP001239462"/>
    </source>
</evidence>
<gene>
    <name evidence="1" type="ORF">QTN89_22600</name>
</gene>